<dbReference type="PANTHER" id="PTHR38032">
    <property type="entry name" value="POLYMERASE-RELATED"/>
    <property type="match status" value="1"/>
</dbReference>
<dbReference type="InterPro" id="IPR046865">
    <property type="entry name" value="FapA_b_solenoid"/>
</dbReference>
<feature type="domain" description="Flagellar Assembly Protein A N-terminal region" evidence="1">
    <location>
        <begin position="12"/>
        <end position="184"/>
    </location>
</feature>
<dbReference type="RefSeq" id="WP_375525649.1">
    <property type="nucleotide sequence ID" value="NZ_JBHILM010000013.1"/>
</dbReference>
<name>A0ABV5B853_9BACL</name>
<dbReference type="EMBL" id="JBHILM010000013">
    <property type="protein sequence ID" value="MFB5681878.1"/>
    <property type="molecule type" value="Genomic_DNA"/>
</dbReference>
<evidence type="ECO:0000313" key="2">
    <source>
        <dbReference type="EMBL" id="MFB5681878.1"/>
    </source>
</evidence>
<dbReference type="InterPro" id="IPR046866">
    <property type="entry name" value="FapA_N"/>
</dbReference>
<reference evidence="2 3" key="1">
    <citation type="submission" date="2024-09" db="EMBL/GenBank/DDBJ databases">
        <authorList>
            <person name="Ruan L."/>
        </authorList>
    </citation>
    <scope>NUCLEOTIDE SEQUENCE [LARGE SCALE GENOMIC DNA]</scope>
    <source>
        <strain evidence="2 3">D33</strain>
    </source>
</reference>
<protein>
    <submittedName>
        <fullName evidence="2">DUF342 domain-containing protein</fullName>
    </submittedName>
</protein>
<accession>A0ABV5B853</accession>
<dbReference type="Pfam" id="PF20250">
    <property type="entry name" value="FapA_N"/>
    <property type="match status" value="1"/>
</dbReference>
<dbReference type="InterPro" id="IPR005646">
    <property type="entry name" value="FapA"/>
</dbReference>
<evidence type="ECO:0000313" key="3">
    <source>
        <dbReference type="Proteomes" id="UP001580407"/>
    </source>
</evidence>
<gene>
    <name evidence="2" type="ORF">ACE3NQ_13230</name>
</gene>
<evidence type="ECO:0000259" key="1">
    <source>
        <dbReference type="Pfam" id="PF20250"/>
    </source>
</evidence>
<dbReference type="PANTHER" id="PTHR38032:SF1">
    <property type="entry name" value="RNA-BINDING PROTEIN KHPB N-TERMINAL DOMAIN-CONTAINING PROTEIN"/>
    <property type="match status" value="1"/>
</dbReference>
<comment type="caution">
    <text evidence="2">The sequence shown here is derived from an EMBL/GenBank/DDBJ whole genome shotgun (WGS) entry which is preliminary data.</text>
</comment>
<organism evidence="2 3">
    <name type="scientific">Paenibacillus terreus</name>
    <dbReference type="NCBI Taxonomy" id="1387834"/>
    <lineage>
        <taxon>Bacteria</taxon>
        <taxon>Bacillati</taxon>
        <taxon>Bacillota</taxon>
        <taxon>Bacilli</taxon>
        <taxon>Bacillales</taxon>
        <taxon>Paenibacillaceae</taxon>
        <taxon>Paenibacillus</taxon>
    </lineage>
</organism>
<dbReference type="Pfam" id="PF03961">
    <property type="entry name" value="FapA"/>
    <property type="match status" value="1"/>
</dbReference>
<dbReference type="Proteomes" id="UP001580407">
    <property type="component" value="Unassembled WGS sequence"/>
</dbReference>
<keyword evidence="3" id="KW-1185">Reference proteome</keyword>
<proteinExistence type="predicted"/>
<sequence>MEQEYALDQFLNITMTADKSEAYLEFSKHDEGFHCSFQELENYLEKQNIRYGIKRQTLQQLADRPEKFFLAKTLIAEGTAPISGKDGYIKMVEIMNRSDEHRPLETQDGKVDYKELIRLSNVRKGQLIAERFDPEPGVPGTGVTGEEIPFRAGREARFKVGKNVVVHPEGSALYAAIDGMVTTTDKDKINVFPVYEVNGDVDYSIGNIDFVGTVVIRGNVLTGFRVKADGDIRVVGGVEGAELDAAGSIEITGGIIGYHKGLVKAGHNVKCSFIQDGNVAAGANIVVSQSIMHSNLRAGKQVLCSGAKGLIVGGNIQAGEKVAARTIGNTMSTATSIEVGVLPELRNELTELRNLLKEQAVSLDKTTKALNILDQLASAGQLTPDKTAMRIKLKATKASTEREQGENRARILEIERMLEDTDTARVEVRSIIYSGSKIVIGRYTKYIKDSVQRMVFHHQDGDITMSALV</sequence>